<evidence type="ECO:0000313" key="1">
    <source>
        <dbReference type="EMBL" id="EAX95685.1"/>
    </source>
</evidence>
<proteinExistence type="predicted"/>
<organism evidence="1 2">
    <name type="scientific">Trichomonas vaginalis (strain ATCC PRA-98 / G3)</name>
    <dbReference type="NCBI Taxonomy" id="412133"/>
    <lineage>
        <taxon>Eukaryota</taxon>
        <taxon>Metamonada</taxon>
        <taxon>Parabasalia</taxon>
        <taxon>Trichomonadida</taxon>
        <taxon>Trichomonadidae</taxon>
        <taxon>Trichomonas</taxon>
    </lineage>
</organism>
<reference evidence="1" key="2">
    <citation type="journal article" date="2007" name="Science">
        <title>Draft genome sequence of the sexually transmitted pathogen Trichomonas vaginalis.</title>
        <authorList>
            <person name="Carlton J.M."/>
            <person name="Hirt R.P."/>
            <person name="Silva J.C."/>
            <person name="Delcher A.L."/>
            <person name="Schatz M."/>
            <person name="Zhao Q."/>
            <person name="Wortman J.R."/>
            <person name="Bidwell S.L."/>
            <person name="Alsmark U.C.M."/>
            <person name="Besteiro S."/>
            <person name="Sicheritz-Ponten T."/>
            <person name="Noel C.J."/>
            <person name="Dacks J.B."/>
            <person name="Foster P.G."/>
            <person name="Simillion C."/>
            <person name="Van de Peer Y."/>
            <person name="Miranda-Saavedra D."/>
            <person name="Barton G.J."/>
            <person name="Westrop G.D."/>
            <person name="Mueller S."/>
            <person name="Dessi D."/>
            <person name="Fiori P.L."/>
            <person name="Ren Q."/>
            <person name="Paulsen I."/>
            <person name="Zhang H."/>
            <person name="Bastida-Corcuera F.D."/>
            <person name="Simoes-Barbosa A."/>
            <person name="Brown M.T."/>
            <person name="Hayes R.D."/>
            <person name="Mukherjee M."/>
            <person name="Okumura C.Y."/>
            <person name="Schneider R."/>
            <person name="Smith A.J."/>
            <person name="Vanacova S."/>
            <person name="Villalvazo M."/>
            <person name="Haas B.J."/>
            <person name="Pertea M."/>
            <person name="Feldblyum T.V."/>
            <person name="Utterback T.R."/>
            <person name="Shu C.L."/>
            <person name="Osoegawa K."/>
            <person name="de Jong P.J."/>
            <person name="Hrdy I."/>
            <person name="Horvathova L."/>
            <person name="Zubacova Z."/>
            <person name="Dolezal P."/>
            <person name="Malik S.B."/>
            <person name="Logsdon J.M. Jr."/>
            <person name="Henze K."/>
            <person name="Gupta A."/>
            <person name="Wang C.C."/>
            <person name="Dunne R.L."/>
            <person name="Upcroft J.A."/>
            <person name="Upcroft P."/>
            <person name="White O."/>
            <person name="Salzberg S.L."/>
            <person name="Tang P."/>
            <person name="Chiu C.-H."/>
            <person name="Lee Y.-S."/>
            <person name="Embley T.M."/>
            <person name="Coombs G.H."/>
            <person name="Mottram J.C."/>
            <person name="Tachezy J."/>
            <person name="Fraser-Liggett C.M."/>
            <person name="Johnson P.J."/>
        </authorList>
    </citation>
    <scope>NUCLEOTIDE SEQUENCE [LARGE SCALE GENOMIC DNA]</scope>
    <source>
        <strain evidence="1">G3</strain>
    </source>
</reference>
<dbReference type="EMBL" id="DS113793">
    <property type="protein sequence ID" value="EAX95685.1"/>
    <property type="molecule type" value="Genomic_DNA"/>
</dbReference>
<dbReference type="RefSeq" id="XP_001308615.1">
    <property type="nucleotide sequence ID" value="XM_001308614.1"/>
</dbReference>
<reference evidence="1" key="1">
    <citation type="submission" date="2006-10" db="EMBL/GenBank/DDBJ databases">
        <authorList>
            <person name="Amadeo P."/>
            <person name="Zhao Q."/>
            <person name="Wortman J."/>
            <person name="Fraser-Liggett C."/>
            <person name="Carlton J."/>
        </authorList>
    </citation>
    <scope>NUCLEOTIDE SEQUENCE</scope>
    <source>
        <strain evidence="1">G3</strain>
    </source>
</reference>
<sequence>MVDYIVTDPCLHINVPKFQSYIEAKSRSNPIYAEVRARRISIKYKYKNYSFKLLNLNVNRKNQIKSGLLAASGQFDHDYNYSPPSEIDEIIAEYFYESNMNQTIYPAAKMIASGDTNSAVMTITSIVQEFCKTMNITNETSYTIVYTSIVRLLFDQSYVIESELNKYRKEDEIFLKKAEEFSQRSIREMRLSKDIQRYYTPGLKLGSLFTQKQFEMLKQLEFITNPIDLAKHIHSMTLTLANFFGSETGVLSFDDTLTLILSLTAKAPPANTVSITKFLEKWSKISLDKIVDQSKDFFIAAVQQLLYEGDDNNPDRQ</sequence>
<dbReference type="InParanoid" id="A2FHC7"/>
<gene>
    <name evidence="1" type="ORF">TVAG_144340</name>
</gene>
<dbReference type="KEGG" id="tva:4753447"/>
<evidence type="ECO:0008006" key="3">
    <source>
        <dbReference type="Google" id="ProtNLM"/>
    </source>
</evidence>
<evidence type="ECO:0000313" key="2">
    <source>
        <dbReference type="Proteomes" id="UP000001542"/>
    </source>
</evidence>
<accession>A2FHC7</accession>
<dbReference type="AlphaFoldDB" id="A2FHC7"/>
<dbReference type="VEuPathDB" id="TrichDB:TVAGG3_0143960"/>
<name>A2FHC7_TRIV3</name>
<protein>
    <recommendedName>
        <fullName evidence="3">VPS9 domain-containing protein</fullName>
    </recommendedName>
</protein>
<dbReference type="OrthoDB" id="10611795at2759"/>
<keyword evidence="2" id="KW-1185">Reference proteome</keyword>
<dbReference type="VEuPathDB" id="TrichDB:TVAG_144340"/>
<dbReference type="Proteomes" id="UP000001542">
    <property type="component" value="Unassembled WGS sequence"/>
</dbReference>